<dbReference type="PANTHER" id="PTHR35936:SF17">
    <property type="entry name" value="ARGININE-BINDING EXTRACELLULAR PROTEIN ARTP"/>
    <property type="match status" value="1"/>
</dbReference>
<dbReference type="Pfam" id="PF00497">
    <property type="entry name" value="SBP_bac_3"/>
    <property type="match status" value="1"/>
</dbReference>
<reference evidence="7 8" key="1">
    <citation type="submission" date="2016-08" db="EMBL/GenBank/DDBJ databases">
        <title>Complete Genome Sequence Of The Indigo Reducing Clostridium isatidis DSM15098.</title>
        <authorList>
            <person name="Little G.T."/>
            <person name="Minton N.P."/>
        </authorList>
    </citation>
    <scope>NUCLEOTIDE SEQUENCE [LARGE SCALE GENOMIC DNA]</scope>
    <source>
        <strain evidence="7 8">DSM 15098</strain>
    </source>
</reference>
<comment type="subcellular location">
    <subcellularLocation>
        <location evidence="1">Cell envelope</location>
    </subcellularLocation>
</comment>
<evidence type="ECO:0000259" key="6">
    <source>
        <dbReference type="SMART" id="SM00062"/>
    </source>
</evidence>
<protein>
    <submittedName>
        <fullName evidence="7">Amino acid ABC transporter</fullName>
    </submittedName>
</protein>
<gene>
    <name evidence="7" type="ORF">BEN51_02225</name>
</gene>
<dbReference type="EMBL" id="CP016786">
    <property type="protein sequence ID" value="ASW42343.1"/>
    <property type="molecule type" value="Genomic_DNA"/>
</dbReference>
<dbReference type="PROSITE" id="PS01039">
    <property type="entry name" value="SBP_BACTERIAL_3"/>
    <property type="match status" value="1"/>
</dbReference>
<dbReference type="InterPro" id="IPR001638">
    <property type="entry name" value="Solute-binding_3/MltF_N"/>
</dbReference>
<organism evidence="7 8">
    <name type="scientific">Clostridium isatidis</name>
    <dbReference type="NCBI Taxonomy" id="182773"/>
    <lineage>
        <taxon>Bacteria</taxon>
        <taxon>Bacillati</taxon>
        <taxon>Bacillota</taxon>
        <taxon>Clostridia</taxon>
        <taxon>Eubacteriales</taxon>
        <taxon>Clostridiaceae</taxon>
        <taxon>Clostridium</taxon>
    </lineage>
</organism>
<dbReference type="Proteomes" id="UP000264883">
    <property type="component" value="Chromosome"/>
</dbReference>
<sequence>MKNSYIKKILATAMAGLMSFALIGCGAKAEGDKLDEIKERGTLVVGLSADYAPYEFHIMENGEDKIVGFDVDIAKEIAKDLGVELEIKDMKFDTLISALPNNKVDLVISGMSPDEERKKAVDFSDIYYTAEHGAIVRAKDVEKYKSFADLNGKKVGAQMGSIQADLATETIENVEMQLLSNVNDLVVSLKGEKIEALVCELPVAEMIVKNNPELAIINETIKDEAGGSAIALKKNSPKLLEEVNKTIKRIQDEGLLDQFIVDANKLAESISE</sequence>
<evidence type="ECO:0000313" key="8">
    <source>
        <dbReference type="Proteomes" id="UP000264883"/>
    </source>
</evidence>
<dbReference type="SUPFAM" id="SSF53850">
    <property type="entry name" value="Periplasmic binding protein-like II"/>
    <property type="match status" value="1"/>
</dbReference>
<dbReference type="SMART" id="SM00062">
    <property type="entry name" value="PBPb"/>
    <property type="match status" value="1"/>
</dbReference>
<accession>A0A343J9Y5</accession>
<evidence type="ECO:0000256" key="1">
    <source>
        <dbReference type="ARBA" id="ARBA00004196"/>
    </source>
</evidence>
<feature type="signal peptide" evidence="5">
    <location>
        <begin position="1"/>
        <end position="23"/>
    </location>
</feature>
<dbReference type="InterPro" id="IPR018313">
    <property type="entry name" value="SBP_3_CS"/>
</dbReference>
<feature type="chain" id="PRO_5039627866" evidence="5">
    <location>
        <begin position="24"/>
        <end position="272"/>
    </location>
</feature>
<dbReference type="KEGG" id="cia:BEN51_02225"/>
<dbReference type="PROSITE" id="PS51257">
    <property type="entry name" value="PROKAR_LIPOPROTEIN"/>
    <property type="match status" value="1"/>
</dbReference>
<feature type="domain" description="Solute-binding protein family 3/N-terminal" evidence="6">
    <location>
        <begin position="42"/>
        <end position="263"/>
    </location>
</feature>
<evidence type="ECO:0000256" key="2">
    <source>
        <dbReference type="ARBA" id="ARBA00010333"/>
    </source>
</evidence>
<evidence type="ECO:0000256" key="5">
    <source>
        <dbReference type="SAM" id="SignalP"/>
    </source>
</evidence>
<dbReference type="OrthoDB" id="9774451at2"/>
<evidence type="ECO:0000256" key="4">
    <source>
        <dbReference type="RuleBase" id="RU003744"/>
    </source>
</evidence>
<comment type="similarity">
    <text evidence="2 4">Belongs to the bacterial solute-binding protein 3 family.</text>
</comment>
<keyword evidence="8" id="KW-1185">Reference proteome</keyword>
<dbReference type="AlphaFoldDB" id="A0A343J9Y5"/>
<name>A0A343J9Y5_9CLOT</name>
<dbReference type="RefSeq" id="WP_119864474.1">
    <property type="nucleotide sequence ID" value="NZ_CP016786.1"/>
</dbReference>
<keyword evidence="3 5" id="KW-0732">Signal</keyword>
<dbReference type="GO" id="GO:0030313">
    <property type="term" value="C:cell envelope"/>
    <property type="evidence" value="ECO:0007669"/>
    <property type="project" value="UniProtKB-SubCell"/>
</dbReference>
<proteinExistence type="inferred from homology"/>
<evidence type="ECO:0000256" key="3">
    <source>
        <dbReference type="ARBA" id="ARBA00022729"/>
    </source>
</evidence>
<evidence type="ECO:0000313" key="7">
    <source>
        <dbReference type="EMBL" id="ASW42343.1"/>
    </source>
</evidence>
<dbReference type="Gene3D" id="3.40.190.10">
    <property type="entry name" value="Periplasmic binding protein-like II"/>
    <property type="match status" value="2"/>
</dbReference>
<dbReference type="PANTHER" id="PTHR35936">
    <property type="entry name" value="MEMBRANE-BOUND LYTIC MUREIN TRANSGLYCOSYLASE F"/>
    <property type="match status" value="1"/>
</dbReference>